<protein>
    <recommendedName>
        <fullName evidence="2">Conserved oligomeric Golgi complex subunit 4 C-terminal domain-containing protein</fullName>
    </recommendedName>
</protein>
<feature type="domain" description="Conserved oligomeric Golgi complex subunit 4 C-terminal" evidence="2">
    <location>
        <begin position="665"/>
        <end position="812"/>
    </location>
</feature>
<dbReference type="InterPro" id="IPR048682">
    <property type="entry name" value="COG4"/>
</dbReference>
<evidence type="ECO:0000259" key="2">
    <source>
        <dbReference type="Pfam" id="PF20662"/>
    </source>
</evidence>
<dbReference type="Pfam" id="PF20662">
    <property type="entry name" value="COG4_C"/>
    <property type="match status" value="1"/>
</dbReference>
<dbReference type="Gene3D" id="1.20.58.1970">
    <property type="match status" value="1"/>
</dbReference>
<organism evidence="3">
    <name type="scientific">Amphora coffeiformis</name>
    <dbReference type="NCBI Taxonomy" id="265554"/>
    <lineage>
        <taxon>Eukaryota</taxon>
        <taxon>Sar</taxon>
        <taxon>Stramenopiles</taxon>
        <taxon>Ochrophyta</taxon>
        <taxon>Bacillariophyta</taxon>
        <taxon>Bacillariophyceae</taxon>
        <taxon>Bacillariophycidae</taxon>
        <taxon>Thalassiophysales</taxon>
        <taxon>Catenulaceae</taxon>
        <taxon>Amphora</taxon>
    </lineage>
</organism>
<accession>A0A7S3P7A3</accession>
<dbReference type="AlphaFoldDB" id="A0A7S3P7A3"/>
<gene>
    <name evidence="3" type="ORF">ACOF00016_LOCUS14652</name>
</gene>
<proteinExistence type="predicted"/>
<evidence type="ECO:0000256" key="1">
    <source>
        <dbReference type="SAM" id="MobiDB-lite"/>
    </source>
</evidence>
<dbReference type="InterPro" id="IPR048684">
    <property type="entry name" value="COG4_C"/>
</dbReference>
<evidence type="ECO:0000313" key="3">
    <source>
        <dbReference type="EMBL" id="CAE0417760.1"/>
    </source>
</evidence>
<reference evidence="3" key="1">
    <citation type="submission" date="2021-01" db="EMBL/GenBank/DDBJ databases">
        <authorList>
            <person name="Corre E."/>
            <person name="Pelletier E."/>
            <person name="Niang G."/>
            <person name="Scheremetjew M."/>
            <person name="Finn R."/>
            <person name="Kale V."/>
            <person name="Holt S."/>
            <person name="Cochrane G."/>
            <person name="Meng A."/>
            <person name="Brown T."/>
            <person name="Cohen L."/>
        </authorList>
    </citation>
    <scope>NUCLEOTIDE SEQUENCE</scope>
    <source>
        <strain evidence="3">CCMP127</strain>
    </source>
</reference>
<sequence length="835" mass="92910">MEENEQERSVVEAVVPALADFSQLVGTLLMQIEELRSHVKQAATETTLIHAEQQVCTWQQDLEDLLPLLDTLSRRTADVADPDSIEAAMFQSCQTKAIQLAQLIFHTVMDKYQEPKEAMTDESEHGDHSLTAEAEQQREAWIQQAQGSIARLAELNFILVVAGANNNSQASVQKDLDDTIQRYVKYERSVLRLRAKPPIARLVEYRKEQSKIHNNNTRGGLLLDGKVKIHHDDADSDDEDEEKAVYEQHHAPVLTHILGQAAALIHPLLVWKSQLPPAPCENLVVESIRKLCQETIQVLDEQTQVLAKSVSDWFWQDHPIEEYLSQSAEVDDPNNAKSIMNGAQLGALDGLVEEMRFSCHAQAHYVALVAYSGEDEPITDGSTPTPLLAQTLEKELLPEWTWKYASLERFLAVRQWQSALAVCQPVQIVIGMPIQVPSVVEDAQFLSTRALERSATTRSAQAMGTVAHAVSHDIWSTDTGVVGSVYQALVEQRGCWSAPTKESEATDGLNSSSSKQKLDFASALMDALDDDMVQAAVAKKPGTVSSPGRLPSAPSSGGFLGLALGDNQAVLQMQIDVRFCVMNGAHASAAACRALVEYLDSLLKSDDGLDTRGGRSTSMIELAREELFRYAGDYEKFLKVQIHSSITEFAGGTRAPRSRLVLDRIYEFFANENYAIDVKEIKKLEDDDRLARELDSRFHSSMFLNQISQKGESHVIHLIGEELEEALTQIVTDALFVPERRVTDWGALLFWKEIRRLQGLVTQALTSDHADEPPVFAWARLSQIATVLQLESPSEWLIYRSSASVLTKEELEQTMSLRSDFSVDAIRTVLASMNQ</sequence>
<dbReference type="PANTHER" id="PTHR24016">
    <property type="entry name" value="CONSERVED OLIGOMERIC GOLGI COMPLEX SUBUNIT 4"/>
    <property type="match status" value="1"/>
</dbReference>
<name>A0A7S3P7A3_9STRA</name>
<dbReference type="EMBL" id="HBIM01019266">
    <property type="protein sequence ID" value="CAE0417760.1"/>
    <property type="molecule type" value="Transcribed_RNA"/>
</dbReference>
<feature type="region of interest" description="Disordered" evidence="1">
    <location>
        <begin position="116"/>
        <end position="136"/>
    </location>
</feature>
<dbReference type="PANTHER" id="PTHR24016:SF0">
    <property type="entry name" value="CONSERVED OLIGOMERIC GOLGI COMPLEX SUBUNIT 4"/>
    <property type="match status" value="1"/>
</dbReference>